<dbReference type="EMBL" id="CP047363">
    <property type="protein sequence ID" value="QIH78265.1"/>
    <property type="molecule type" value="Genomic_DNA"/>
</dbReference>
<reference evidence="5" key="1">
    <citation type="journal article" date="2020" name="Antimicrob. Agents Chemother.">
        <title>The novel macrolide resistance genes mef(D), msr(F) and msr(H) are present on resistance islands in Macrococcus canis, Macrococcus caseolyticus and Staphylococcus aureus.</title>
        <authorList>
            <person name="Schwendener S."/>
            <person name="Dona V."/>
            <person name="Perreten V."/>
        </authorList>
    </citation>
    <scope>NUCLEOTIDE SEQUENCE</scope>
    <source>
        <strain evidence="5">Epi0076A</strain>
    </source>
</reference>
<keyword evidence="1" id="KW-0805">Transcription regulation</keyword>
<evidence type="ECO:0000313" key="5">
    <source>
        <dbReference type="EMBL" id="QIH78265.1"/>
    </source>
</evidence>
<feature type="domain" description="AP2/ERF" evidence="4">
    <location>
        <begin position="97"/>
        <end position="153"/>
    </location>
</feature>
<evidence type="ECO:0000313" key="6">
    <source>
        <dbReference type="Proteomes" id="UP000501122"/>
    </source>
</evidence>
<evidence type="ECO:0000259" key="4">
    <source>
        <dbReference type="PROSITE" id="PS51032"/>
    </source>
</evidence>
<dbReference type="InterPro" id="IPR001471">
    <property type="entry name" value="AP2/ERF_dom"/>
</dbReference>
<keyword evidence="2" id="KW-0238">DNA-binding</keyword>
<dbReference type="RefSeq" id="WP_164953394.1">
    <property type="nucleotide sequence ID" value="NZ_CP047363.1"/>
</dbReference>
<dbReference type="Gene3D" id="3.30.730.10">
    <property type="entry name" value="AP2/ERF domain"/>
    <property type="match status" value="1"/>
</dbReference>
<gene>
    <name evidence="5" type="ORF">GTN30_06235</name>
</gene>
<protein>
    <submittedName>
        <fullName evidence="5">AP2 domain-containing protein</fullName>
    </submittedName>
</protein>
<name>A0AAE7C046_9STAP</name>
<dbReference type="AlphaFoldDB" id="A0AAE7C046"/>
<dbReference type="InterPro" id="IPR036955">
    <property type="entry name" value="AP2/ERF_dom_sf"/>
</dbReference>
<sequence>MVKSIFLQDGEEIFVDDEDFERINKHLWYKTYPNFKRYKSNSRSIFADVDRKKILLTTFIENGCYQKIKNNDFTRKNLTTRGNKYRWQMAKVNSSSRYKGVHWAKDKNKWTASIVIDGKKKYLGRYKNEDDAARAYNQAVIDYWNGDGYLNVIGEDNRLRPKNLSTKRKQNLKGRKNLTKYKGLYKDKSGYSASIYYDKKNYIGYQKDKRKAALIYNKCAIYLHGDEAILNDVPMTDELKEFISNWKIPEKIKRLKDEANEHTNQDRE</sequence>
<dbReference type="Proteomes" id="UP000501122">
    <property type="component" value="Chromosome"/>
</dbReference>
<organism evidence="5 6">
    <name type="scientific">Macrococcoides canis</name>
    <dbReference type="NCBI Taxonomy" id="1855823"/>
    <lineage>
        <taxon>Bacteria</taxon>
        <taxon>Bacillati</taxon>
        <taxon>Bacillota</taxon>
        <taxon>Bacilli</taxon>
        <taxon>Bacillales</taxon>
        <taxon>Staphylococcaceae</taxon>
        <taxon>Macrococcoides</taxon>
    </lineage>
</organism>
<dbReference type="InterPro" id="IPR016177">
    <property type="entry name" value="DNA-bd_dom_sf"/>
</dbReference>
<evidence type="ECO:0000256" key="2">
    <source>
        <dbReference type="ARBA" id="ARBA00023125"/>
    </source>
</evidence>
<dbReference type="PROSITE" id="PS51032">
    <property type="entry name" value="AP2_ERF"/>
    <property type="match status" value="1"/>
</dbReference>
<evidence type="ECO:0000256" key="3">
    <source>
        <dbReference type="ARBA" id="ARBA00023163"/>
    </source>
</evidence>
<evidence type="ECO:0000256" key="1">
    <source>
        <dbReference type="ARBA" id="ARBA00023015"/>
    </source>
</evidence>
<dbReference type="GO" id="GO:0003677">
    <property type="term" value="F:DNA binding"/>
    <property type="evidence" value="ECO:0007669"/>
    <property type="project" value="UniProtKB-KW"/>
</dbReference>
<dbReference type="SUPFAM" id="SSF54171">
    <property type="entry name" value="DNA-binding domain"/>
    <property type="match status" value="1"/>
</dbReference>
<accession>A0AAE7C046</accession>
<dbReference type="GO" id="GO:0003700">
    <property type="term" value="F:DNA-binding transcription factor activity"/>
    <property type="evidence" value="ECO:0007669"/>
    <property type="project" value="InterPro"/>
</dbReference>
<keyword evidence="3" id="KW-0804">Transcription</keyword>
<proteinExistence type="predicted"/>